<keyword evidence="5 7" id="KW-0456">Lyase</keyword>
<evidence type="ECO:0000256" key="5">
    <source>
        <dbReference type="ARBA" id="ARBA00023239"/>
    </source>
</evidence>
<evidence type="ECO:0000256" key="4">
    <source>
        <dbReference type="ARBA" id="ARBA00022898"/>
    </source>
</evidence>
<evidence type="ECO:0000256" key="3">
    <source>
        <dbReference type="ARBA" id="ARBA00022793"/>
    </source>
</evidence>
<sequence length="458" mass="47304">MTPSLPLSEVLAALDAGAAERGGPVPATTPAALADLVRRKLGAPIPEKGTGAEEAVKTVVGLLAYGAADPADPRCAAHLHCPPLPEAVAADLAVSLLNQSLDSWDQAPAAVTMEREVVRALAGLAGYGEAASGTVTTGGTESNLMGLMLARDAADSGARKVVFCSETAHFSVRRAAALLGLGEGAVQAVRVDGRRRMDVHALDAALAACVEGGDVPIAVVATAGTTDCGAIDPLPEIARTARRYGAWSHVDAAHGGGALFSDRLSPLLRGLADADSVSIDMHKFGWVPAAAGVFLVRDAAMLAPLELRAAYLNPADDEEEGYDGLLGLSLRTTRRPDCVKILTALRALGRAGMGERVDRCHDLAVEAAHLIAADPGLELVAAPVLSTVVFRYRGTDAVNAALRRRLLAEGRAVVGRTEMGGRICLKLTLLNPAATADDLREIVHAVVAAGHAEESETR</sequence>
<dbReference type="GO" id="GO:0005737">
    <property type="term" value="C:cytoplasm"/>
    <property type="evidence" value="ECO:0007669"/>
    <property type="project" value="TreeGrafter"/>
</dbReference>
<evidence type="ECO:0000313" key="9">
    <source>
        <dbReference type="Proteomes" id="UP000606172"/>
    </source>
</evidence>
<evidence type="ECO:0000256" key="1">
    <source>
        <dbReference type="ARBA" id="ARBA00001933"/>
    </source>
</evidence>
<dbReference type="InterPro" id="IPR015421">
    <property type="entry name" value="PyrdxlP-dep_Trfase_major"/>
</dbReference>
<evidence type="ECO:0000313" key="8">
    <source>
        <dbReference type="EMBL" id="GII95101.1"/>
    </source>
</evidence>
<dbReference type="Gene3D" id="3.90.1150.170">
    <property type="match status" value="1"/>
</dbReference>
<evidence type="ECO:0000256" key="7">
    <source>
        <dbReference type="RuleBase" id="RU000382"/>
    </source>
</evidence>
<evidence type="ECO:0000256" key="6">
    <source>
        <dbReference type="PIRSR" id="PIRSR602129-50"/>
    </source>
</evidence>
<gene>
    <name evidence="8" type="ORF">Ssi02_53320</name>
</gene>
<comment type="similarity">
    <text evidence="2 7">Belongs to the group II decarboxylase family.</text>
</comment>
<proteinExistence type="inferred from homology"/>
<accession>A0A919V9B0</accession>
<organism evidence="8 9">
    <name type="scientific">Sinosporangium siamense</name>
    <dbReference type="NCBI Taxonomy" id="1367973"/>
    <lineage>
        <taxon>Bacteria</taxon>
        <taxon>Bacillati</taxon>
        <taxon>Actinomycetota</taxon>
        <taxon>Actinomycetes</taxon>
        <taxon>Streptosporangiales</taxon>
        <taxon>Streptosporangiaceae</taxon>
        <taxon>Sinosporangium</taxon>
    </lineage>
</organism>
<reference evidence="8" key="1">
    <citation type="submission" date="2021-01" db="EMBL/GenBank/DDBJ databases">
        <title>Whole genome shotgun sequence of Sinosporangium siamense NBRC 109515.</title>
        <authorList>
            <person name="Komaki H."/>
            <person name="Tamura T."/>
        </authorList>
    </citation>
    <scope>NUCLEOTIDE SEQUENCE</scope>
    <source>
        <strain evidence="8">NBRC 109515</strain>
    </source>
</reference>
<protein>
    <submittedName>
        <fullName evidence="8">Amino acid decarboxylase</fullName>
    </submittedName>
</protein>
<dbReference type="SUPFAM" id="SSF53383">
    <property type="entry name" value="PLP-dependent transferases"/>
    <property type="match status" value="1"/>
</dbReference>
<dbReference type="GO" id="GO:0030170">
    <property type="term" value="F:pyridoxal phosphate binding"/>
    <property type="evidence" value="ECO:0007669"/>
    <property type="project" value="InterPro"/>
</dbReference>
<comment type="caution">
    <text evidence="8">The sequence shown here is derived from an EMBL/GenBank/DDBJ whole genome shotgun (WGS) entry which is preliminary data.</text>
</comment>
<dbReference type="Pfam" id="PF00282">
    <property type="entry name" value="Pyridoxal_deC"/>
    <property type="match status" value="1"/>
</dbReference>
<evidence type="ECO:0000256" key="2">
    <source>
        <dbReference type="ARBA" id="ARBA00009533"/>
    </source>
</evidence>
<dbReference type="InterPro" id="IPR015424">
    <property type="entry name" value="PyrdxlP-dep_Trfase"/>
</dbReference>
<dbReference type="Gene3D" id="3.40.640.10">
    <property type="entry name" value="Type I PLP-dependent aspartate aminotransferase-like (Major domain)"/>
    <property type="match status" value="1"/>
</dbReference>
<keyword evidence="3" id="KW-0210">Decarboxylase</keyword>
<name>A0A919V9B0_9ACTN</name>
<comment type="cofactor">
    <cofactor evidence="1 6 7">
        <name>pyridoxal 5'-phosphate</name>
        <dbReference type="ChEBI" id="CHEBI:597326"/>
    </cofactor>
</comment>
<feature type="modified residue" description="N6-(pyridoxal phosphate)lysine" evidence="6">
    <location>
        <position position="283"/>
    </location>
</feature>
<dbReference type="GO" id="GO:0019752">
    <property type="term" value="P:carboxylic acid metabolic process"/>
    <property type="evidence" value="ECO:0007669"/>
    <property type="project" value="InterPro"/>
</dbReference>
<dbReference type="GO" id="GO:0004058">
    <property type="term" value="F:aromatic-L-amino-acid decarboxylase activity"/>
    <property type="evidence" value="ECO:0007669"/>
    <property type="project" value="UniProtKB-ARBA"/>
</dbReference>
<dbReference type="InterPro" id="IPR002129">
    <property type="entry name" value="PyrdxlP-dep_de-COase"/>
</dbReference>
<keyword evidence="4 6" id="KW-0663">Pyridoxal phosphate</keyword>
<dbReference type="PANTHER" id="PTHR45677">
    <property type="entry name" value="GLUTAMATE DECARBOXYLASE-RELATED"/>
    <property type="match status" value="1"/>
</dbReference>
<dbReference type="EMBL" id="BOOW01000033">
    <property type="protein sequence ID" value="GII95101.1"/>
    <property type="molecule type" value="Genomic_DNA"/>
</dbReference>
<dbReference type="RefSeq" id="WP_204030187.1">
    <property type="nucleotide sequence ID" value="NZ_BOOW01000033.1"/>
</dbReference>
<dbReference type="Gene3D" id="3.90.1150.10">
    <property type="entry name" value="Aspartate Aminotransferase, domain 1"/>
    <property type="match status" value="1"/>
</dbReference>
<keyword evidence="9" id="KW-1185">Reference proteome</keyword>
<dbReference type="AlphaFoldDB" id="A0A919V9B0"/>
<dbReference type="InterPro" id="IPR015422">
    <property type="entry name" value="PyrdxlP-dep_Trfase_small"/>
</dbReference>
<dbReference type="PANTHER" id="PTHR45677:SF8">
    <property type="entry name" value="CYSTEINE SULFINIC ACID DECARBOXYLASE"/>
    <property type="match status" value="1"/>
</dbReference>
<dbReference type="Proteomes" id="UP000606172">
    <property type="component" value="Unassembled WGS sequence"/>
</dbReference>